<evidence type="ECO:0000313" key="1">
    <source>
        <dbReference type="EMBL" id="MBW6411748.1"/>
    </source>
</evidence>
<dbReference type="Proteomes" id="UP001519921">
    <property type="component" value="Unassembled WGS sequence"/>
</dbReference>
<proteinExistence type="predicted"/>
<protein>
    <recommendedName>
        <fullName evidence="3">Cell division protein FtsZ C-terminal domain-containing protein</fullName>
    </recommendedName>
</protein>
<evidence type="ECO:0008006" key="3">
    <source>
        <dbReference type="Google" id="ProtNLM"/>
    </source>
</evidence>
<keyword evidence="2" id="KW-1185">Reference proteome</keyword>
<organism evidence="1 2">
    <name type="scientific">Clostridium weizhouense</name>
    <dbReference type="NCBI Taxonomy" id="2859781"/>
    <lineage>
        <taxon>Bacteria</taxon>
        <taxon>Bacillati</taxon>
        <taxon>Bacillota</taxon>
        <taxon>Clostridia</taxon>
        <taxon>Eubacteriales</taxon>
        <taxon>Clostridiaceae</taxon>
        <taxon>Clostridium</taxon>
    </lineage>
</organism>
<gene>
    <name evidence="1" type="ORF">KYD98_16830</name>
</gene>
<dbReference type="RefSeq" id="WP_219781215.1">
    <property type="nucleotide sequence ID" value="NZ_JAHXPT010000018.1"/>
</dbReference>
<evidence type="ECO:0000313" key="2">
    <source>
        <dbReference type="Proteomes" id="UP001519921"/>
    </source>
</evidence>
<accession>A0ABS7AU62</accession>
<sequence length="226" mass="26226">MNYKIICFGDKIKLKDSSPALSFLDDSSNHYYRIDNNIIEVINLYNFEDYNFNLYKGKIIVLINKITSNNVSKIKNLIKKSNVLIFAGENLTEENLKSTIFISGLKNHEEIELKLLIKIISNEEFLYKVKNMNYINYIIMGQEENTDSIGGMILNILKNLSFLSGSKNYNVIIYSKNELNLQDLGYLEDAIKEYIEINSKLIFDQITTLNENDNLNYFIIGEKILK</sequence>
<comment type="caution">
    <text evidence="1">The sequence shown here is derived from an EMBL/GenBank/DDBJ whole genome shotgun (WGS) entry which is preliminary data.</text>
</comment>
<reference evidence="1 2" key="1">
    <citation type="submission" date="2021-07" db="EMBL/GenBank/DDBJ databases">
        <title>Clostridium weizhouense sp. nov., an anaerobic bacterium isolated from activated sludge of Petroleum wastewater.</title>
        <authorList>
            <person name="Li Q."/>
        </authorList>
    </citation>
    <scope>NUCLEOTIDE SEQUENCE [LARGE SCALE GENOMIC DNA]</scope>
    <source>
        <strain evidence="1 2">YB-6</strain>
    </source>
</reference>
<name>A0ABS7AU62_9CLOT</name>
<dbReference type="EMBL" id="JAHXPT010000018">
    <property type="protein sequence ID" value="MBW6411748.1"/>
    <property type="molecule type" value="Genomic_DNA"/>
</dbReference>